<evidence type="ECO:0000256" key="1">
    <source>
        <dbReference type="SAM" id="MobiDB-lite"/>
    </source>
</evidence>
<dbReference type="PANTHER" id="PTHR43751:SF3">
    <property type="entry name" value="SULFATASE N-TERMINAL DOMAIN-CONTAINING PROTEIN"/>
    <property type="match status" value="1"/>
</dbReference>
<feature type="region of interest" description="Disordered" evidence="1">
    <location>
        <begin position="426"/>
        <end position="459"/>
    </location>
</feature>
<dbReference type="Gene3D" id="3.40.720.10">
    <property type="entry name" value="Alkaline Phosphatase, subunit A"/>
    <property type="match status" value="1"/>
</dbReference>
<dbReference type="InterPro" id="IPR017850">
    <property type="entry name" value="Alkaline_phosphatase_core_sf"/>
</dbReference>
<dbReference type="Proteomes" id="UP000216409">
    <property type="component" value="Unassembled WGS sequence"/>
</dbReference>
<proteinExistence type="predicted"/>
<evidence type="ECO:0000259" key="2">
    <source>
        <dbReference type="Pfam" id="PF00884"/>
    </source>
</evidence>
<comment type="caution">
    <text evidence="3">The sequence shown here is derived from an EMBL/GenBank/DDBJ whole genome shotgun (WGS) entry which is preliminary data.</text>
</comment>
<accession>A0A256IU68</accession>
<organism evidence="3 4">
    <name type="scientific">Halorubrum ezzemoulense</name>
    <name type="common">Halorubrum chaoviator</name>
    <dbReference type="NCBI Taxonomy" id="337243"/>
    <lineage>
        <taxon>Archaea</taxon>
        <taxon>Methanobacteriati</taxon>
        <taxon>Methanobacteriota</taxon>
        <taxon>Stenosarchaea group</taxon>
        <taxon>Halobacteria</taxon>
        <taxon>Halobacteriales</taxon>
        <taxon>Haloferacaceae</taxon>
        <taxon>Halorubrum</taxon>
    </lineage>
</organism>
<dbReference type="InterPro" id="IPR000917">
    <property type="entry name" value="Sulfatase_N"/>
</dbReference>
<dbReference type="RefSeq" id="WP_094580106.1">
    <property type="nucleotide sequence ID" value="NZ_NHOW01000123.1"/>
</dbReference>
<dbReference type="PANTHER" id="PTHR43751">
    <property type="entry name" value="SULFATASE"/>
    <property type="match status" value="1"/>
</dbReference>
<dbReference type="AlphaFoldDB" id="A0A256IU68"/>
<dbReference type="CDD" id="cd16148">
    <property type="entry name" value="sulfatase_like"/>
    <property type="match status" value="1"/>
</dbReference>
<protein>
    <submittedName>
        <fullName evidence="3">Sulfatase</fullName>
    </submittedName>
</protein>
<dbReference type="EMBL" id="NHOW01000123">
    <property type="protein sequence ID" value="OYR60104.1"/>
    <property type="molecule type" value="Genomic_DNA"/>
</dbReference>
<dbReference type="SUPFAM" id="SSF53649">
    <property type="entry name" value="Alkaline phosphatase-like"/>
    <property type="match status" value="1"/>
</dbReference>
<reference evidence="3 4" key="1">
    <citation type="journal article" date="2014" name="Front. Microbiol.">
        <title>Population and genomic analysis of the genus Halorubrum.</title>
        <authorList>
            <person name="Fullmer M.S."/>
            <person name="Soucy S.M."/>
            <person name="Swithers K.S."/>
            <person name="Makkay A.M."/>
            <person name="Wheeler R."/>
            <person name="Ventosa A."/>
            <person name="Gogarten J.P."/>
            <person name="Papke R.T."/>
        </authorList>
    </citation>
    <scope>NUCLEOTIDE SEQUENCE [LARGE SCALE GENOMIC DNA]</scope>
    <source>
        <strain evidence="3 4">LD3</strain>
    </source>
</reference>
<dbReference type="InterPro" id="IPR052701">
    <property type="entry name" value="GAG_Ulvan_Degrading_Sulfatases"/>
</dbReference>
<name>A0A256IU68_HALEZ</name>
<sequence length="459" mass="51742">MTDTPNVLFILLDSMRTDRVSCYGHDRETTPNLDEFANQATRYTNAYTPAPWTLPTHTSLFTGLFPSEHGVTNAFPDSNLQLSSEIPTLAEKFQDNGYQTAGFSNNPWVGKTSGLDRGFDDYVEWNLEIGAEATPSIHTRTDRFASQFHSFVGHAARQPVYLLKRPFFTDSLSRRASDWMESASNGDQPWFCFMNLMEAHSPYFPRKWAFQDLNLETPGRIEPRILNTKLLAYVMGKADLDRETRKRVMEFYDASLRYQDRKVAEVLNQLRANEVYDDTLIIICSDHGKTLGGFDRSGSPPHYLRDINTRVPLLVKAPDQDAAEVVDTPTELVSTHHYAIEGATKPVESYQPDSNHALFEDHIPHTGRQSPDDGVTYWRGLGTADGKLVRSDTGESYLFVGQGFEEQTVNARDRKPELTETLSERVDQLRSSSVDGGGNKMDDLGGDVQAQLEDLGYMK</sequence>
<gene>
    <name evidence="3" type="ORF">DJ83_10395</name>
</gene>
<feature type="domain" description="Sulfatase N-terminal" evidence="2">
    <location>
        <begin position="5"/>
        <end position="331"/>
    </location>
</feature>
<evidence type="ECO:0000313" key="3">
    <source>
        <dbReference type="EMBL" id="OYR60104.1"/>
    </source>
</evidence>
<evidence type="ECO:0000313" key="4">
    <source>
        <dbReference type="Proteomes" id="UP000216409"/>
    </source>
</evidence>
<dbReference type="Pfam" id="PF00884">
    <property type="entry name" value="Sulfatase"/>
    <property type="match status" value="1"/>
</dbReference>